<evidence type="ECO:0000313" key="7">
    <source>
        <dbReference type="Proteomes" id="UP001229955"/>
    </source>
</evidence>
<dbReference type="PANTHER" id="PTHR45586:SF1">
    <property type="entry name" value="LIPOPOLYSACCHARIDE ASSEMBLY PROTEIN B"/>
    <property type="match status" value="1"/>
</dbReference>
<evidence type="ECO:0000256" key="1">
    <source>
        <dbReference type="ARBA" id="ARBA00022737"/>
    </source>
</evidence>
<accession>A0AA49K0L8</accession>
<dbReference type="SMART" id="SM00028">
    <property type="entry name" value="TPR"/>
    <property type="match status" value="4"/>
</dbReference>
<name>A0AA49K0L8_9BACT</name>
<dbReference type="KEGG" id="pspc:Strain318_001796"/>
<dbReference type="SUPFAM" id="SSF48452">
    <property type="entry name" value="TPR-like"/>
    <property type="match status" value="1"/>
</dbReference>
<accession>A0AA49JV05</accession>
<proteinExistence type="predicted"/>
<reference evidence="6" key="1">
    <citation type="submission" date="2023-07" db="EMBL/GenBank/DDBJ databases">
        <authorList>
            <person name="Haufschild T."/>
            <person name="Kallscheuer N."/>
            <person name="Hammer J."/>
            <person name="Kohn T."/>
            <person name="Kabuu M."/>
            <person name="Jogler M."/>
            <person name="Wohfarth N."/>
            <person name="Heuer A."/>
            <person name="Rohde M."/>
            <person name="van Teeseling M.C.F."/>
            <person name="Jogler C."/>
        </authorList>
    </citation>
    <scope>NUCLEOTIDE SEQUENCE</scope>
    <source>
        <strain evidence="5">Strain 138</strain>
        <strain evidence="6">Strain 318</strain>
    </source>
</reference>
<feature type="compositionally biased region" description="Low complexity" evidence="4">
    <location>
        <begin position="214"/>
        <end position="228"/>
    </location>
</feature>
<keyword evidence="2 3" id="KW-0802">TPR repeat</keyword>
<evidence type="ECO:0000256" key="3">
    <source>
        <dbReference type="PROSITE-ProRule" id="PRU00339"/>
    </source>
</evidence>
<dbReference type="RefSeq" id="WP_367885381.1">
    <property type="nucleotide sequence ID" value="NZ_CP130612.1"/>
</dbReference>
<evidence type="ECO:0008006" key="8">
    <source>
        <dbReference type="Google" id="ProtNLM"/>
    </source>
</evidence>
<dbReference type="AlphaFoldDB" id="A0AA49K0L8"/>
<evidence type="ECO:0000256" key="2">
    <source>
        <dbReference type="ARBA" id="ARBA00022803"/>
    </source>
</evidence>
<evidence type="ECO:0000256" key="4">
    <source>
        <dbReference type="SAM" id="MobiDB-lite"/>
    </source>
</evidence>
<dbReference type="EMBL" id="CP130612">
    <property type="protein sequence ID" value="WKW12504.1"/>
    <property type="molecule type" value="Genomic_DNA"/>
</dbReference>
<dbReference type="EMBL" id="CP130613">
    <property type="protein sequence ID" value="WKW15411.1"/>
    <property type="molecule type" value="Genomic_DNA"/>
</dbReference>
<dbReference type="PROSITE" id="PS50005">
    <property type="entry name" value="TPR"/>
    <property type="match status" value="1"/>
</dbReference>
<sequence>MADNSRIEDLRKRYHENPRRFFAPLANEYRKSGMLDRALQLCEKHVREQPENMNGLVVYGQTLFELQQTEAAREPFEQALKLDPENLIALRHLGDIARLLGDVSAAKGWYERVLELDRRNDEVLDLMAQLGGDAAPTEAPARPSTVAAGLISVAPTVSVSGGPDLGMIDLGEPAPAPAAPKPPAGKGATVVINAQALADRDRKDAERASSVTQPVAAVRPPEPVAEAAPPRPSKRASLLDIAFDFSETVEAEEPKAVPQAPVMGAEAAEYGFVDTDNTLIVETTGDVAPLGLEPTIAEAPSAPLPALPAADFELADYSGEVAPMAGLEATEFTTEQVAPMAELEVDSVSMSASSVTPLADLDRPDVTLDDVAPVTGLDTAMAVPAEEEPAGLSRLADLPLLEDPSATIPVEEQPSARPKPRMTKADLASLPLLADFGLEDEPASKSEPVAPAAVPASSMPTPVVPTPAVEAPSRASKATPTFVNETMAALYVQQGLLAEAIGVYQQLVEASPLDTSLRGKLAELERMHAQASQPASASRDEMPEFDAPDVEMEPTPAPANAAMADVSFGGIGLRGQGSATPIVTPIVAAGPTAREFFSGFARRAAVVAAAAAAPVAVAAAEPMPADDSSEPPTVASAAVSGWPLDALFGAASEVRDLHAAEIIAGLGTFTGPDGGTGIGELLSTTAAPKRAVPRASETLKFDQFFQKPGTAAAAAPEAGAAAPGDDDLDQFQDWLKGLKK</sequence>
<keyword evidence="1" id="KW-0677">Repeat</keyword>
<dbReference type="InterPro" id="IPR019734">
    <property type="entry name" value="TPR_rpt"/>
</dbReference>
<dbReference type="Pfam" id="PF14559">
    <property type="entry name" value="TPR_19"/>
    <property type="match status" value="1"/>
</dbReference>
<feature type="region of interest" description="Disordered" evidence="4">
    <location>
        <begin position="529"/>
        <end position="551"/>
    </location>
</feature>
<protein>
    <recommendedName>
        <fullName evidence="8">Tetratricopeptide repeat protein</fullName>
    </recommendedName>
</protein>
<dbReference type="PANTHER" id="PTHR45586">
    <property type="entry name" value="TPR REPEAT-CONTAINING PROTEIN PA4667"/>
    <property type="match status" value="1"/>
</dbReference>
<gene>
    <name evidence="5" type="ORF">Strain138_001797</name>
    <name evidence="6" type="ORF">Strain318_001796</name>
</gene>
<feature type="region of interest" description="Disordered" evidence="4">
    <location>
        <begin position="199"/>
        <end position="233"/>
    </location>
</feature>
<dbReference type="Proteomes" id="UP001229955">
    <property type="component" value="Chromosome"/>
</dbReference>
<keyword evidence="7" id="KW-1185">Reference proteome</keyword>
<dbReference type="Gene3D" id="1.25.40.10">
    <property type="entry name" value="Tetratricopeptide repeat domain"/>
    <property type="match status" value="1"/>
</dbReference>
<evidence type="ECO:0000313" key="5">
    <source>
        <dbReference type="EMBL" id="WKW12504.1"/>
    </source>
</evidence>
<dbReference type="InterPro" id="IPR051012">
    <property type="entry name" value="CellSynth/LPSAsmb/PSIAsmb"/>
</dbReference>
<evidence type="ECO:0000313" key="6">
    <source>
        <dbReference type="EMBL" id="WKW15411.1"/>
    </source>
</evidence>
<feature type="repeat" description="TPR" evidence="3">
    <location>
        <begin position="53"/>
        <end position="86"/>
    </location>
</feature>
<organism evidence="6 7">
    <name type="scientific">Pseudogemmatithrix spongiicola</name>
    <dbReference type="NCBI Taxonomy" id="3062599"/>
    <lineage>
        <taxon>Bacteria</taxon>
        <taxon>Pseudomonadati</taxon>
        <taxon>Gemmatimonadota</taxon>
        <taxon>Gemmatimonadia</taxon>
        <taxon>Gemmatimonadales</taxon>
        <taxon>Gemmatimonadaceae</taxon>
        <taxon>Pseudogemmatithrix</taxon>
    </lineage>
</organism>
<dbReference type="InterPro" id="IPR011990">
    <property type="entry name" value="TPR-like_helical_dom_sf"/>
</dbReference>